<name>A0AAN8R974_9PEZI</name>
<gene>
    <name evidence="1" type="ORF">TWF718_002831</name>
</gene>
<reference evidence="1 2" key="1">
    <citation type="submission" date="2019-10" db="EMBL/GenBank/DDBJ databases">
        <authorList>
            <person name="Palmer J.M."/>
        </authorList>
    </citation>
    <scope>NUCLEOTIDE SEQUENCE [LARGE SCALE GENOMIC DNA]</scope>
    <source>
        <strain evidence="1 2">TWF718</strain>
    </source>
</reference>
<dbReference type="AlphaFoldDB" id="A0AAN8R974"/>
<evidence type="ECO:0000313" key="1">
    <source>
        <dbReference type="EMBL" id="KAK6330634.1"/>
    </source>
</evidence>
<dbReference type="EMBL" id="JAVHNR010000011">
    <property type="protein sequence ID" value="KAK6330634.1"/>
    <property type="molecule type" value="Genomic_DNA"/>
</dbReference>
<comment type="caution">
    <text evidence="1">The sequence shown here is derived from an EMBL/GenBank/DDBJ whole genome shotgun (WGS) entry which is preliminary data.</text>
</comment>
<proteinExistence type="predicted"/>
<protein>
    <submittedName>
        <fullName evidence="1">Uncharacterized protein</fullName>
    </submittedName>
</protein>
<evidence type="ECO:0000313" key="2">
    <source>
        <dbReference type="Proteomes" id="UP001313282"/>
    </source>
</evidence>
<keyword evidence="2" id="KW-1185">Reference proteome</keyword>
<organism evidence="1 2">
    <name type="scientific">Orbilia javanica</name>
    <dbReference type="NCBI Taxonomy" id="47235"/>
    <lineage>
        <taxon>Eukaryota</taxon>
        <taxon>Fungi</taxon>
        <taxon>Dikarya</taxon>
        <taxon>Ascomycota</taxon>
        <taxon>Pezizomycotina</taxon>
        <taxon>Orbiliomycetes</taxon>
        <taxon>Orbiliales</taxon>
        <taxon>Orbiliaceae</taxon>
        <taxon>Orbilia</taxon>
    </lineage>
</organism>
<sequence length="233" mass="26835">MSEMPNSNFLMVPVIPNPKLDSIPEHSIAPPSPVREKANPIAETPVSDQEILNTKLSVLREMSNSLGEFEYYEDEIFTAPRQSSRLINEFLNDVTHVHNMAIKITTELARELDTKEFLKIEDLEDYSKRFNAVLSCVIEVPAFVRSTLTCEVLTYVPAKEKAAFKLDLESRLAKSHVLRGEIEHHINLIDAKIEEERRAPADDFILMTRRKSIKREEANPYDSRTKRYQSARY</sequence>
<accession>A0AAN8R974</accession>
<dbReference type="Proteomes" id="UP001313282">
    <property type="component" value="Unassembled WGS sequence"/>
</dbReference>